<reference evidence="2 3" key="1">
    <citation type="submission" date="2023-03" db="EMBL/GenBank/DDBJ databases">
        <title>Novel Species.</title>
        <authorList>
            <person name="Ma S."/>
        </authorList>
    </citation>
    <scope>NUCLEOTIDE SEQUENCE [LARGE SCALE GENOMIC DNA]</scope>
    <source>
        <strain evidence="2 3">LIND6LT2</strain>
    </source>
</reference>
<dbReference type="SUPFAM" id="SSF56235">
    <property type="entry name" value="N-terminal nucleophile aminohydrolases (Ntn hydrolases)"/>
    <property type="match status" value="1"/>
</dbReference>
<sequence>MRKILWIMALVILVSIGNQTYACSGYAVYKENVYYGMNWDYPPGYDATLSIVNKEDMRIFLVYDSDGNFFTGMNDQGLFAMTIMVTPEEDFGLLHENSYNNVEHIVAKDLFFESLFNYSNMNQVNNYLKDKRLFYSTIKLHNMLADTNGNAQIVEVGKDKNRITAIKDNFLLISNFPQYYFENTPYNQIVANGSDRYIAGYDYILKNIEHFDRNHGLKMLEAMKCVGPTYYTLCSFLFEPKENTVYIALNRDYERIWKISIAEGTAETYKGFESPMKIKFGERITLSQLKKLTDYNASILKKFDDQFIIRPDLSMPNASESLKKQTILKYFKTIGLLTGFSILGIIYNRRKLRRTNKVKLQ</sequence>
<keyword evidence="1" id="KW-1133">Transmembrane helix</keyword>
<feature type="transmembrane region" description="Helical" evidence="1">
    <location>
        <begin position="327"/>
        <end position="347"/>
    </location>
</feature>
<dbReference type="Gene3D" id="3.60.60.10">
    <property type="entry name" value="Penicillin V Acylase, Chain A"/>
    <property type="match status" value="1"/>
</dbReference>
<keyword evidence="1" id="KW-0472">Membrane</keyword>
<evidence type="ECO:0000313" key="2">
    <source>
        <dbReference type="EMBL" id="WZL70936.1"/>
    </source>
</evidence>
<dbReference type="Proteomes" id="UP001486565">
    <property type="component" value="Chromosome"/>
</dbReference>
<dbReference type="EMBL" id="CP121687">
    <property type="protein sequence ID" value="WZL70936.1"/>
    <property type="molecule type" value="Genomic_DNA"/>
</dbReference>
<protein>
    <recommendedName>
        <fullName evidence="4">Choloylglycine hydrolase/NAAA C-terminal domain-containing protein</fullName>
    </recommendedName>
</protein>
<organism evidence="2 3">
    <name type="scientific">Defluviitalea saccharophila</name>
    <dbReference type="NCBI Taxonomy" id="879970"/>
    <lineage>
        <taxon>Bacteria</taxon>
        <taxon>Bacillati</taxon>
        <taxon>Bacillota</taxon>
        <taxon>Clostridia</taxon>
        <taxon>Lachnospirales</taxon>
        <taxon>Defluviitaleaceae</taxon>
        <taxon>Defluviitalea</taxon>
    </lineage>
</organism>
<proteinExistence type="predicted"/>
<evidence type="ECO:0008006" key="4">
    <source>
        <dbReference type="Google" id="ProtNLM"/>
    </source>
</evidence>
<accession>A0ABZ2YA45</accession>
<evidence type="ECO:0000313" key="3">
    <source>
        <dbReference type="Proteomes" id="UP001486565"/>
    </source>
</evidence>
<evidence type="ECO:0000256" key="1">
    <source>
        <dbReference type="SAM" id="Phobius"/>
    </source>
</evidence>
<dbReference type="RefSeq" id="WP_341877896.1">
    <property type="nucleotide sequence ID" value="NZ_CP121687.1"/>
</dbReference>
<keyword evidence="3" id="KW-1185">Reference proteome</keyword>
<dbReference type="InterPro" id="IPR029055">
    <property type="entry name" value="Ntn_hydrolases_N"/>
</dbReference>
<gene>
    <name evidence="2" type="ORF">QBE51_05285</name>
</gene>
<name>A0ABZ2YA45_9FIRM</name>
<keyword evidence="1" id="KW-0812">Transmembrane</keyword>